<comment type="caution">
    <text evidence="2">The sequence shown here is derived from an EMBL/GenBank/DDBJ whole genome shotgun (WGS) entry which is preliminary data.</text>
</comment>
<keyword evidence="3" id="KW-1185">Reference proteome</keyword>
<feature type="compositionally biased region" description="Polar residues" evidence="1">
    <location>
        <begin position="101"/>
        <end position="111"/>
    </location>
</feature>
<dbReference type="EMBL" id="JAODUO010000521">
    <property type="protein sequence ID" value="KAK2178959.1"/>
    <property type="molecule type" value="Genomic_DNA"/>
</dbReference>
<protein>
    <recommendedName>
        <fullName evidence="4">Death-associated protein 1</fullName>
    </recommendedName>
</protein>
<reference evidence="2" key="1">
    <citation type="journal article" date="2023" name="Mol. Biol. Evol.">
        <title>Third-Generation Sequencing Reveals the Adaptive Role of the Epigenome in Three Deep-Sea Polychaetes.</title>
        <authorList>
            <person name="Perez M."/>
            <person name="Aroh O."/>
            <person name="Sun Y."/>
            <person name="Lan Y."/>
            <person name="Juniper S.K."/>
            <person name="Young C.R."/>
            <person name="Angers B."/>
            <person name="Qian P.Y."/>
        </authorList>
    </citation>
    <scope>NUCLEOTIDE SEQUENCE</scope>
    <source>
        <strain evidence="2">R07B-5</strain>
    </source>
</reference>
<evidence type="ECO:0000313" key="3">
    <source>
        <dbReference type="Proteomes" id="UP001209878"/>
    </source>
</evidence>
<dbReference type="Pfam" id="PF15228">
    <property type="entry name" value="DAP"/>
    <property type="match status" value="1"/>
</dbReference>
<dbReference type="PANTHER" id="PTHR13177:SF4">
    <property type="entry name" value="GEO09647P1"/>
    <property type="match status" value="1"/>
</dbReference>
<evidence type="ECO:0008006" key="4">
    <source>
        <dbReference type="Google" id="ProtNLM"/>
    </source>
</evidence>
<proteinExistence type="predicted"/>
<dbReference type="InterPro" id="IPR024130">
    <property type="entry name" value="DAP1/DAPL1"/>
</dbReference>
<dbReference type="GO" id="GO:0097190">
    <property type="term" value="P:apoptotic signaling pathway"/>
    <property type="evidence" value="ECO:0007669"/>
    <property type="project" value="TreeGrafter"/>
</dbReference>
<accession>A0AAD9NTL6</accession>
<sequence length="111" mass="12274">MSSTEEKADLKAGHPPAVKAGGMRVATRPRHSSTGDKKEVPPQTQEEEEEFPEASGPPKAERHNQQMLVSGAVTKGDRDFTEAAVRQIHEKPNVAKEKRPMNTSHRIQQPQ</sequence>
<dbReference type="GO" id="GO:0034198">
    <property type="term" value="P:cellular response to amino acid starvation"/>
    <property type="evidence" value="ECO:0007669"/>
    <property type="project" value="TreeGrafter"/>
</dbReference>
<evidence type="ECO:0000313" key="2">
    <source>
        <dbReference type="EMBL" id="KAK2178959.1"/>
    </source>
</evidence>
<dbReference type="Proteomes" id="UP001209878">
    <property type="component" value="Unassembled WGS sequence"/>
</dbReference>
<feature type="region of interest" description="Disordered" evidence="1">
    <location>
        <begin position="1"/>
        <end position="68"/>
    </location>
</feature>
<feature type="region of interest" description="Disordered" evidence="1">
    <location>
        <begin position="81"/>
        <end position="111"/>
    </location>
</feature>
<gene>
    <name evidence="2" type="ORF">NP493_521g00000</name>
</gene>
<dbReference type="PANTHER" id="PTHR13177">
    <property type="entry name" value="DEATH-ASSOCIATED PROTEIN 1"/>
    <property type="match status" value="1"/>
</dbReference>
<evidence type="ECO:0000256" key="1">
    <source>
        <dbReference type="SAM" id="MobiDB-lite"/>
    </source>
</evidence>
<dbReference type="GO" id="GO:0070513">
    <property type="term" value="F:death domain binding"/>
    <property type="evidence" value="ECO:0007669"/>
    <property type="project" value="TreeGrafter"/>
</dbReference>
<feature type="compositionally biased region" description="Basic and acidic residues" evidence="1">
    <location>
        <begin position="1"/>
        <end position="12"/>
    </location>
</feature>
<organism evidence="2 3">
    <name type="scientific">Ridgeia piscesae</name>
    <name type="common">Tubeworm</name>
    <dbReference type="NCBI Taxonomy" id="27915"/>
    <lineage>
        <taxon>Eukaryota</taxon>
        <taxon>Metazoa</taxon>
        <taxon>Spiralia</taxon>
        <taxon>Lophotrochozoa</taxon>
        <taxon>Annelida</taxon>
        <taxon>Polychaeta</taxon>
        <taxon>Sedentaria</taxon>
        <taxon>Canalipalpata</taxon>
        <taxon>Sabellida</taxon>
        <taxon>Siboglinidae</taxon>
        <taxon>Ridgeia</taxon>
    </lineage>
</organism>
<feature type="compositionally biased region" description="Basic and acidic residues" evidence="1">
    <location>
        <begin position="81"/>
        <end position="100"/>
    </location>
</feature>
<dbReference type="AlphaFoldDB" id="A0AAD9NTL6"/>
<name>A0AAD9NTL6_RIDPI</name>
<dbReference type="GO" id="GO:0010507">
    <property type="term" value="P:negative regulation of autophagy"/>
    <property type="evidence" value="ECO:0007669"/>
    <property type="project" value="TreeGrafter"/>
</dbReference>